<feature type="binding site" evidence="14">
    <location>
        <position position="117"/>
    </location>
    <ligand>
        <name>L-threonine</name>
        <dbReference type="ChEBI" id="CHEBI:57926"/>
    </ligand>
</feature>
<dbReference type="GO" id="GO:0000049">
    <property type="term" value="F:tRNA binding"/>
    <property type="evidence" value="ECO:0007669"/>
    <property type="project" value="TreeGrafter"/>
</dbReference>
<dbReference type="Gene3D" id="3.40.50.11030">
    <property type="entry name" value="Threonylcarbamoyl-AMP synthase, C-terminal domain"/>
    <property type="match status" value="1"/>
</dbReference>
<name>A0A9D1Q1Q4_9FIRM</name>
<protein>
    <recommendedName>
        <fullName evidence="4 13">Threonylcarbamoyl-AMP synthase</fullName>
        <shortName evidence="13">TC-AMP synthase</shortName>
        <ecNumber evidence="3 13">2.7.7.87</ecNumber>
    </recommendedName>
    <alternativeName>
        <fullName evidence="11 13">L-threonylcarbamoyladenylate synthase</fullName>
    </alternativeName>
</protein>
<feature type="domain" description="YrdC-like" evidence="15">
    <location>
        <begin position="10"/>
        <end position="195"/>
    </location>
</feature>
<dbReference type="SUPFAM" id="SSF55821">
    <property type="entry name" value="YrdC/RibB"/>
    <property type="match status" value="1"/>
</dbReference>
<dbReference type="FunFam" id="3.90.870.10:FF:000009">
    <property type="entry name" value="Threonylcarbamoyl-AMP synthase, putative"/>
    <property type="match status" value="1"/>
</dbReference>
<evidence type="ECO:0000256" key="9">
    <source>
        <dbReference type="ARBA" id="ARBA00022741"/>
    </source>
</evidence>
<dbReference type="GO" id="GO:0061710">
    <property type="term" value="F:L-threonylcarbamoyladenylate synthase"/>
    <property type="evidence" value="ECO:0007669"/>
    <property type="project" value="UniProtKB-EC"/>
</dbReference>
<keyword evidence="10 13" id="KW-0067">ATP-binding</keyword>
<evidence type="ECO:0000256" key="4">
    <source>
        <dbReference type="ARBA" id="ARBA00015492"/>
    </source>
</evidence>
<keyword evidence="7 13" id="KW-0819">tRNA processing</keyword>
<comment type="catalytic activity">
    <reaction evidence="12 13">
        <text>L-threonine + hydrogencarbonate + ATP = L-threonylcarbamoyladenylate + diphosphate + H2O</text>
        <dbReference type="Rhea" id="RHEA:36407"/>
        <dbReference type="ChEBI" id="CHEBI:15377"/>
        <dbReference type="ChEBI" id="CHEBI:17544"/>
        <dbReference type="ChEBI" id="CHEBI:30616"/>
        <dbReference type="ChEBI" id="CHEBI:33019"/>
        <dbReference type="ChEBI" id="CHEBI:57926"/>
        <dbReference type="ChEBI" id="CHEBI:73682"/>
        <dbReference type="EC" id="2.7.7.87"/>
    </reaction>
</comment>
<dbReference type="Proteomes" id="UP000823990">
    <property type="component" value="Unassembled WGS sequence"/>
</dbReference>
<reference evidence="16" key="2">
    <citation type="submission" date="2021-04" db="EMBL/GenBank/DDBJ databases">
        <authorList>
            <person name="Gilroy R."/>
        </authorList>
    </citation>
    <scope>NUCLEOTIDE SEQUENCE</scope>
    <source>
        <strain evidence="16">12435</strain>
    </source>
</reference>
<evidence type="ECO:0000259" key="15">
    <source>
        <dbReference type="PROSITE" id="PS51163"/>
    </source>
</evidence>
<dbReference type="PANTHER" id="PTHR17490">
    <property type="entry name" value="SUA5"/>
    <property type="match status" value="1"/>
</dbReference>
<gene>
    <name evidence="16" type="ORF">H9892_05105</name>
</gene>
<evidence type="ECO:0000313" key="17">
    <source>
        <dbReference type="Proteomes" id="UP000823990"/>
    </source>
</evidence>
<evidence type="ECO:0000256" key="13">
    <source>
        <dbReference type="PIRNR" id="PIRNR004930"/>
    </source>
</evidence>
<feature type="binding site" evidence="14">
    <location>
        <position position="177"/>
    </location>
    <ligand>
        <name>L-threonine</name>
        <dbReference type="ChEBI" id="CHEBI:57926"/>
    </ligand>
</feature>
<dbReference type="AlphaFoldDB" id="A0A9D1Q1Q4"/>
<evidence type="ECO:0000256" key="2">
    <source>
        <dbReference type="ARBA" id="ARBA00007663"/>
    </source>
</evidence>
<comment type="similarity">
    <text evidence="2 13">Belongs to the SUA5 family.</text>
</comment>
<feature type="binding site" evidence="14">
    <location>
        <position position="113"/>
    </location>
    <ligand>
        <name>ATP</name>
        <dbReference type="ChEBI" id="CHEBI:30616"/>
    </ligand>
</feature>
<feature type="binding site" evidence="14">
    <location>
        <position position="226"/>
    </location>
    <ligand>
        <name>ATP</name>
        <dbReference type="ChEBI" id="CHEBI:30616"/>
    </ligand>
</feature>
<feature type="binding site" evidence="14">
    <location>
        <position position="191"/>
    </location>
    <ligand>
        <name>ATP</name>
        <dbReference type="ChEBI" id="CHEBI:30616"/>
    </ligand>
</feature>
<dbReference type="InterPro" id="IPR050156">
    <property type="entry name" value="TC-AMP_synthase_SUA5"/>
</dbReference>
<reference evidence="16" key="1">
    <citation type="journal article" date="2021" name="PeerJ">
        <title>Extensive microbial diversity within the chicken gut microbiome revealed by metagenomics and culture.</title>
        <authorList>
            <person name="Gilroy R."/>
            <person name="Ravi A."/>
            <person name="Getino M."/>
            <person name="Pursley I."/>
            <person name="Horton D.L."/>
            <person name="Alikhan N.F."/>
            <person name="Baker D."/>
            <person name="Gharbi K."/>
            <person name="Hall N."/>
            <person name="Watson M."/>
            <person name="Adriaenssens E.M."/>
            <person name="Foster-Nyarko E."/>
            <person name="Jarju S."/>
            <person name="Secka A."/>
            <person name="Antonio M."/>
            <person name="Oren A."/>
            <person name="Chaudhuri R.R."/>
            <person name="La Ragione R."/>
            <person name="Hildebrand F."/>
            <person name="Pallen M.J."/>
        </authorList>
    </citation>
    <scope>NUCLEOTIDE SEQUENCE</scope>
    <source>
        <strain evidence="16">12435</strain>
    </source>
</reference>
<evidence type="ECO:0000256" key="10">
    <source>
        <dbReference type="ARBA" id="ARBA00022840"/>
    </source>
</evidence>
<feature type="binding site" evidence="14">
    <location>
        <position position="147"/>
    </location>
    <ligand>
        <name>ATP</name>
        <dbReference type="ChEBI" id="CHEBI:30616"/>
    </ligand>
</feature>
<dbReference type="InterPro" id="IPR006070">
    <property type="entry name" value="Sua5-like_dom"/>
</dbReference>
<dbReference type="PANTHER" id="PTHR17490:SF16">
    <property type="entry name" value="THREONYLCARBAMOYL-AMP SYNTHASE"/>
    <property type="match status" value="1"/>
</dbReference>
<comment type="subcellular location">
    <subcellularLocation>
        <location evidence="1 13">Cytoplasm</location>
    </subcellularLocation>
</comment>
<feature type="binding site" evidence="14">
    <location>
        <position position="32"/>
    </location>
    <ligand>
        <name>L-threonine</name>
        <dbReference type="ChEBI" id="CHEBI:57926"/>
    </ligand>
</feature>
<keyword evidence="5 13" id="KW-0963">Cytoplasm</keyword>
<feature type="binding site" evidence="14">
    <location>
        <position position="59"/>
    </location>
    <ligand>
        <name>ATP</name>
        <dbReference type="ChEBI" id="CHEBI:30616"/>
    </ligand>
</feature>
<evidence type="ECO:0000256" key="1">
    <source>
        <dbReference type="ARBA" id="ARBA00004496"/>
    </source>
</evidence>
<dbReference type="InterPro" id="IPR010923">
    <property type="entry name" value="T(6)A37_SUA5"/>
</dbReference>
<feature type="binding site" evidence="14">
    <location>
        <position position="64"/>
    </location>
    <ligand>
        <name>L-threonine</name>
        <dbReference type="ChEBI" id="CHEBI:57926"/>
    </ligand>
</feature>
<dbReference type="EC" id="2.7.7.87" evidence="3 13"/>
<dbReference type="InterPro" id="IPR005145">
    <property type="entry name" value="Sua5_C"/>
</dbReference>
<dbReference type="Pfam" id="PF03481">
    <property type="entry name" value="Sua5_C"/>
    <property type="match status" value="1"/>
</dbReference>
<feature type="binding site" evidence="14">
    <location>
        <position position="55"/>
    </location>
    <ligand>
        <name>ATP</name>
        <dbReference type="ChEBI" id="CHEBI:30616"/>
    </ligand>
</feature>
<dbReference type="PROSITE" id="PS51163">
    <property type="entry name" value="YRDC"/>
    <property type="match status" value="1"/>
</dbReference>
<dbReference type="InterPro" id="IPR017945">
    <property type="entry name" value="DHBP_synth_RibB-like_a/b_dom"/>
</dbReference>
<organism evidence="16 17">
    <name type="scientific">Candidatus Protoclostridium stercorigallinarum</name>
    <dbReference type="NCBI Taxonomy" id="2838741"/>
    <lineage>
        <taxon>Bacteria</taxon>
        <taxon>Bacillati</taxon>
        <taxon>Bacillota</taxon>
        <taxon>Clostridia</taxon>
        <taxon>Candidatus Protoclostridium</taxon>
    </lineage>
</organism>
<dbReference type="GO" id="GO:0005524">
    <property type="term" value="F:ATP binding"/>
    <property type="evidence" value="ECO:0007669"/>
    <property type="project" value="UniProtKB-UniRule"/>
</dbReference>
<keyword evidence="8 13" id="KW-0548">Nucleotidyltransferase</keyword>
<dbReference type="GO" id="GO:0006450">
    <property type="term" value="P:regulation of translational fidelity"/>
    <property type="evidence" value="ECO:0007669"/>
    <property type="project" value="TreeGrafter"/>
</dbReference>
<keyword evidence="6 13" id="KW-0808">Transferase</keyword>
<sequence>METVILEANEKNIAECARLIKRGEVVAFPTETVYGLGANALDASAAAKVFKAKGRPATNPLIIHVADKSQIDAVAEVSDEARKLIDAFMPGALTLVLPKRGNVPDIVTAGFDTVAVRMPDHKVALRLISEAGVPVCAPSANTSARPSPTRASHVYDDLKGKIPAILDGGMCPLGLESTIVDMTKTPPKVLRAGAVELDAVADVIGDLDTEKVMVDTLAALKVPEGYVPRAELVFSAFYDDMSDVINKYYDSNKLVHGARPVIFCMNFNADKYKGRNVMLMGESVAEYAKLLFERIREAEDLDYNLIIAEGVPMGGMGTTVLSRLIKLSGGKVI</sequence>
<dbReference type="GO" id="GO:0003725">
    <property type="term" value="F:double-stranded RNA binding"/>
    <property type="evidence" value="ECO:0007669"/>
    <property type="project" value="UniProtKB-UniRule"/>
</dbReference>
<feature type="binding site" evidence="14">
    <location>
        <position position="137"/>
    </location>
    <ligand>
        <name>L-threonine</name>
        <dbReference type="ChEBI" id="CHEBI:57926"/>
    </ligand>
</feature>
<evidence type="ECO:0000256" key="6">
    <source>
        <dbReference type="ARBA" id="ARBA00022679"/>
    </source>
</evidence>
<dbReference type="Gene3D" id="3.90.870.10">
    <property type="entry name" value="DHBP synthase"/>
    <property type="match status" value="1"/>
</dbReference>
<evidence type="ECO:0000256" key="3">
    <source>
        <dbReference type="ARBA" id="ARBA00012584"/>
    </source>
</evidence>
<proteinExistence type="inferred from homology"/>
<dbReference type="InterPro" id="IPR038385">
    <property type="entry name" value="Sua5/YwlC_C"/>
</dbReference>
<dbReference type="EMBL" id="DXHS01000079">
    <property type="protein sequence ID" value="HIW02699.1"/>
    <property type="molecule type" value="Genomic_DNA"/>
</dbReference>
<keyword evidence="9 13" id="KW-0547">Nucleotide-binding</keyword>
<evidence type="ECO:0000256" key="12">
    <source>
        <dbReference type="ARBA" id="ARBA00048366"/>
    </source>
</evidence>
<evidence type="ECO:0000256" key="14">
    <source>
        <dbReference type="PIRSR" id="PIRSR004930-1"/>
    </source>
</evidence>
<dbReference type="PIRSF" id="PIRSF004930">
    <property type="entry name" value="Tln_factor_SUA5"/>
    <property type="match status" value="1"/>
</dbReference>
<evidence type="ECO:0000313" key="16">
    <source>
        <dbReference type="EMBL" id="HIW02699.1"/>
    </source>
</evidence>
<comment type="function">
    <text evidence="13">Required for the formation of a threonylcarbamoyl group on adenosine at position 37 (t(6)A37) in tRNAs that read codons beginning with adenine.</text>
</comment>
<dbReference type="Pfam" id="PF01300">
    <property type="entry name" value="Sua5_yciO_yrdC"/>
    <property type="match status" value="1"/>
</dbReference>
<evidence type="ECO:0000256" key="11">
    <source>
        <dbReference type="ARBA" id="ARBA00029774"/>
    </source>
</evidence>
<evidence type="ECO:0000256" key="8">
    <source>
        <dbReference type="ARBA" id="ARBA00022695"/>
    </source>
</evidence>
<evidence type="ECO:0000256" key="7">
    <source>
        <dbReference type="ARBA" id="ARBA00022694"/>
    </source>
</evidence>
<dbReference type="GO" id="GO:0008033">
    <property type="term" value="P:tRNA processing"/>
    <property type="evidence" value="ECO:0007669"/>
    <property type="project" value="UniProtKB-KW"/>
</dbReference>
<dbReference type="NCBIfam" id="TIGR00057">
    <property type="entry name" value="L-threonylcarbamoyladenylate synthase"/>
    <property type="match status" value="1"/>
</dbReference>
<accession>A0A9D1Q1Q4</accession>
<comment type="caution">
    <text evidence="16">The sequence shown here is derived from an EMBL/GenBank/DDBJ whole genome shotgun (WGS) entry which is preliminary data.</text>
</comment>
<feature type="binding site" evidence="14">
    <location>
        <position position="139"/>
    </location>
    <ligand>
        <name>ATP</name>
        <dbReference type="ChEBI" id="CHEBI:30616"/>
    </ligand>
</feature>
<dbReference type="GO" id="GO:0005737">
    <property type="term" value="C:cytoplasm"/>
    <property type="evidence" value="ECO:0007669"/>
    <property type="project" value="UniProtKB-SubCell"/>
</dbReference>
<evidence type="ECO:0000256" key="5">
    <source>
        <dbReference type="ARBA" id="ARBA00022490"/>
    </source>
</evidence>